<evidence type="ECO:0000313" key="4">
    <source>
        <dbReference type="Proteomes" id="UP000800235"/>
    </source>
</evidence>
<feature type="compositionally biased region" description="Polar residues" evidence="1">
    <location>
        <begin position="88"/>
        <end position="107"/>
    </location>
</feature>
<protein>
    <recommendedName>
        <fullName evidence="5">Transmembrane protein</fullName>
    </recommendedName>
</protein>
<keyword evidence="4" id="KW-1185">Reference proteome</keyword>
<dbReference type="AlphaFoldDB" id="A0A9P4TX69"/>
<dbReference type="EMBL" id="MU007042">
    <property type="protein sequence ID" value="KAF2430039.1"/>
    <property type="molecule type" value="Genomic_DNA"/>
</dbReference>
<reference evidence="3" key="1">
    <citation type="journal article" date="2020" name="Stud. Mycol.">
        <title>101 Dothideomycetes genomes: a test case for predicting lifestyles and emergence of pathogens.</title>
        <authorList>
            <person name="Haridas S."/>
            <person name="Albert R."/>
            <person name="Binder M."/>
            <person name="Bloem J."/>
            <person name="Labutti K."/>
            <person name="Salamov A."/>
            <person name="Andreopoulos B."/>
            <person name="Baker S."/>
            <person name="Barry K."/>
            <person name="Bills G."/>
            <person name="Bluhm B."/>
            <person name="Cannon C."/>
            <person name="Castanera R."/>
            <person name="Culley D."/>
            <person name="Daum C."/>
            <person name="Ezra D."/>
            <person name="Gonzalez J."/>
            <person name="Henrissat B."/>
            <person name="Kuo A."/>
            <person name="Liang C."/>
            <person name="Lipzen A."/>
            <person name="Lutzoni F."/>
            <person name="Magnuson J."/>
            <person name="Mondo S."/>
            <person name="Nolan M."/>
            <person name="Ohm R."/>
            <person name="Pangilinan J."/>
            <person name="Park H.-J."/>
            <person name="Ramirez L."/>
            <person name="Alfaro M."/>
            <person name="Sun H."/>
            <person name="Tritt A."/>
            <person name="Yoshinaga Y."/>
            <person name="Zwiers L.-H."/>
            <person name="Turgeon B."/>
            <person name="Goodwin S."/>
            <person name="Spatafora J."/>
            <person name="Crous P."/>
            <person name="Grigoriev I."/>
        </authorList>
    </citation>
    <scope>NUCLEOTIDE SEQUENCE</scope>
    <source>
        <strain evidence="3">CBS 130266</strain>
    </source>
</reference>
<comment type="caution">
    <text evidence="3">The sequence shown here is derived from an EMBL/GenBank/DDBJ whole genome shotgun (WGS) entry which is preliminary data.</text>
</comment>
<evidence type="ECO:0000313" key="3">
    <source>
        <dbReference type="EMBL" id="KAF2430039.1"/>
    </source>
</evidence>
<keyword evidence="2" id="KW-0812">Transmembrane</keyword>
<proteinExistence type="predicted"/>
<gene>
    <name evidence="3" type="ORF">EJ08DRAFT_697831</name>
</gene>
<organism evidence="3 4">
    <name type="scientific">Tothia fuscella</name>
    <dbReference type="NCBI Taxonomy" id="1048955"/>
    <lineage>
        <taxon>Eukaryota</taxon>
        <taxon>Fungi</taxon>
        <taxon>Dikarya</taxon>
        <taxon>Ascomycota</taxon>
        <taxon>Pezizomycotina</taxon>
        <taxon>Dothideomycetes</taxon>
        <taxon>Pleosporomycetidae</taxon>
        <taxon>Venturiales</taxon>
        <taxon>Cylindrosympodiaceae</taxon>
        <taxon>Tothia</taxon>
    </lineage>
</organism>
<feature type="transmembrane region" description="Helical" evidence="2">
    <location>
        <begin position="20"/>
        <end position="41"/>
    </location>
</feature>
<evidence type="ECO:0000256" key="2">
    <source>
        <dbReference type="SAM" id="Phobius"/>
    </source>
</evidence>
<evidence type="ECO:0008006" key="5">
    <source>
        <dbReference type="Google" id="ProtNLM"/>
    </source>
</evidence>
<accession>A0A9P4TX69</accession>
<keyword evidence="2" id="KW-0472">Membrane</keyword>
<keyword evidence="2" id="KW-1133">Transmembrane helix</keyword>
<name>A0A9P4TX69_9PEZI</name>
<feature type="region of interest" description="Disordered" evidence="1">
    <location>
        <begin position="83"/>
        <end position="107"/>
    </location>
</feature>
<dbReference type="Proteomes" id="UP000800235">
    <property type="component" value="Unassembled WGS sequence"/>
</dbReference>
<evidence type="ECO:0000256" key="1">
    <source>
        <dbReference type="SAM" id="MobiDB-lite"/>
    </source>
</evidence>
<sequence>MAPTIPNPSNDSKQLHLTQIGTVFGVLTAIIASAALVLAMVKCSQKRRLRSPGLNQHVFVGLTAVSQSIRPVNAGFGGNYNAAAENPTAHTESATAQGNLHTDSAMQ</sequence>